<feature type="chain" id="PRO_5025070883" description="Secreted protein" evidence="1">
    <location>
        <begin position="31"/>
        <end position="212"/>
    </location>
</feature>
<gene>
    <name evidence="2" type="ORF">DEJ48_24075</name>
</gene>
<evidence type="ECO:0000313" key="3">
    <source>
        <dbReference type="Proteomes" id="UP000322927"/>
    </source>
</evidence>
<keyword evidence="1" id="KW-0732">Signal</keyword>
<organism evidence="2 3">
    <name type="scientific">Streptomyces venezuelae</name>
    <dbReference type="NCBI Taxonomy" id="54571"/>
    <lineage>
        <taxon>Bacteria</taxon>
        <taxon>Bacillati</taxon>
        <taxon>Actinomycetota</taxon>
        <taxon>Actinomycetes</taxon>
        <taxon>Kitasatosporales</taxon>
        <taxon>Streptomycetaceae</taxon>
        <taxon>Streptomyces</taxon>
    </lineage>
</organism>
<accession>A0A5P2BZY8</accession>
<dbReference type="AlphaFoldDB" id="A0A5P2BZY8"/>
<evidence type="ECO:0000256" key="1">
    <source>
        <dbReference type="SAM" id="SignalP"/>
    </source>
</evidence>
<name>A0A5P2BZY8_STRVZ</name>
<dbReference type="EMBL" id="CP029192">
    <property type="protein sequence ID" value="QES36076.1"/>
    <property type="molecule type" value="Genomic_DNA"/>
</dbReference>
<dbReference type="Proteomes" id="UP000322927">
    <property type="component" value="Chromosome"/>
</dbReference>
<protein>
    <recommendedName>
        <fullName evidence="4">Secreted protein</fullName>
    </recommendedName>
</protein>
<evidence type="ECO:0008006" key="4">
    <source>
        <dbReference type="Google" id="ProtNLM"/>
    </source>
</evidence>
<feature type="signal peptide" evidence="1">
    <location>
        <begin position="1"/>
        <end position="30"/>
    </location>
</feature>
<dbReference type="RefSeq" id="WP_150218197.1">
    <property type="nucleotide sequence ID" value="NZ_CP029192.1"/>
</dbReference>
<reference evidence="2 3" key="1">
    <citation type="submission" date="2018-05" db="EMBL/GenBank/DDBJ databases">
        <title>Streptomyces venezuelae.</title>
        <authorList>
            <person name="Kim W."/>
            <person name="Lee N."/>
            <person name="Cho B.-K."/>
        </authorList>
    </citation>
    <scope>NUCLEOTIDE SEQUENCE [LARGE SCALE GENOMIC DNA]</scope>
    <source>
        <strain evidence="2 3">ATCC 14584</strain>
    </source>
</reference>
<sequence>MNKRTRMGAVTVSGLVALSVGVTGVSQAFAAGSGADRESVRAEQVTEAQIDELAHHLDALDKGEHLDADGKFDYEATKAKFGTELADALSVYFPNGDLDTPEGVQRSYASCLMAAVGLGGVQGVVDKVKHHIEKKNWRKVAEIGLKEAAKRGIKIAGKGGVAGMATALAVAAIGCIWAAPQQPGAQEGPVGSEGFVPVSFAGRDAASFAPAA</sequence>
<dbReference type="OrthoDB" id="4320284at2"/>
<evidence type="ECO:0000313" key="2">
    <source>
        <dbReference type="EMBL" id="QES36076.1"/>
    </source>
</evidence>
<proteinExistence type="predicted"/>